<keyword evidence="5" id="KW-0249">Electron transport</keyword>
<keyword evidence="7" id="KW-0411">Iron-sulfur</keyword>
<dbReference type="PROSITE" id="PS51379">
    <property type="entry name" value="4FE4S_FER_2"/>
    <property type="match status" value="1"/>
</dbReference>
<proteinExistence type="predicted"/>
<dbReference type="RefSeq" id="WP_129225305.1">
    <property type="nucleotide sequence ID" value="NZ_SDOZ01000002.1"/>
</dbReference>
<keyword evidence="6" id="KW-0408">Iron</keyword>
<keyword evidence="1" id="KW-0813">Transport</keyword>
<dbReference type="EMBL" id="SDOZ01000002">
    <property type="protein sequence ID" value="RXZ62032.1"/>
    <property type="molecule type" value="Genomic_DNA"/>
</dbReference>
<dbReference type="Proteomes" id="UP000291269">
    <property type="component" value="Unassembled WGS sequence"/>
</dbReference>
<keyword evidence="10" id="KW-1185">Reference proteome</keyword>
<evidence type="ECO:0000256" key="2">
    <source>
        <dbReference type="ARBA" id="ARBA00022485"/>
    </source>
</evidence>
<dbReference type="Pfam" id="PF00037">
    <property type="entry name" value="Fer4"/>
    <property type="match status" value="1"/>
</dbReference>
<reference evidence="9 10" key="1">
    <citation type="journal article" date="2019" name="Gut">
        <title>Antibiotics-induced monodominance of a novel gut bacterial order.</title>
        <authorList>
            <person name="Hildebrand F."/>
            <person name="Moitinho-Silva L."/>
            <person name="Blasche S."/>
            <person name="Jahn M.T."/>
            <person name="Gossmann T.I."/>
            <person name="Heuerta-Cepas J."/>
            <person name="Hercog R."/>
            <person name="Luetge M."/>
            <person name="Bahram M."/>
            <person name="Pryszlak A."/>
            <person name="Alves R.J."/>
            <person name="Waszak S.M."/>
            <person name="Zhu A."/>
            <person name="Ye L."/>
            <person name="Costea P.I."/>
            <person name="Aalvink S."/>
            <person name="Belzer C."/>
            <person name="Forslund S.K."/>
            <person name="Sunagawa S."/>
            <person name="Hentschel U."/>
            <person name="Merten C."/>
            <person name="Patil K.R."/>
            <person name="Benes V."/>
            <person name="Bork P."/>
        </authorList>
    </citation>
    <scope>NUCLEOTIDE SEQUENCE [LARGE SCALE GENOMIC DNA]</scope>
    <source>
        <strain evidence="9 10">HDS1380</strain>
    </source>
</reference>
<dbReference type="SUPFAM" id="SSF54862">
    <property type="entry name" value="4Fe-4S ferredoxins"/>
    <property type="match status" value="1"/>
</dbReference>
<keyword evidence="3" id="KW-0479">Metal-binding</keyword>
<dbReference type="InterPro" id="IPR047964">
    <property type="entry name" value="EFR1-like"/>
</dbReference>
<evidence type="ECO:0000256" key="3">
    <source>
        <dbReference type="ARBA" id="ARBA00022723"/>
    </source>
</evidence>
<evidence type="ECO:0000313" key="9">
    <source>
        <dbReference type="EMBL" id="RXZ62032.1"/>
    </source>
</evidence>
<accession>A0A4Q2KEZ4</accession>
<dbReference type="OrthoDB" id="9813995at2"/>
<dbReference type="InterPro" id="IPR029039">
    <property type="entry name" value="Flavoprotein-like_sf"/>
</dbReference>
<keyword evidence="4" id="KW-0677">Repeat</keyword>
<evidence type="ECO:0000256" key="5">
    <source>
        <dbReference type="ARBA" id="ARBA00022982"/>
    </source>
</evidence>
<dbReference type="InterPro" id="IPR017896">
    <property type="entry name" value="4Fe4S_Fe-S-bd"/>
</dbReference>
<evidence type="ECO:0000256" key="4">
    <source>
        <dbReference type="ARBA" id="ARBA00022737"/>
    </source>
</evidence>
<dbReference type="NCBIfam" id="NF038196">
    <property type="entry name" value="ferrodoxin_EFR1"/>
    <property type="match status" value="1"/>
</dbReference>
<keyword evidence="2" id="KW-0004">4Fe-4S</keyword>
<evidence type="ECO:0000259" key="8">
    <source>
        <dbReference type="PROSITE" id="PS51379"/>
    </source>
</evidence>
<dbReference type="InterPro" id="IPR017900">
    <property type="entry name" value="4Fe4S_Fe_S_CS"/>
</dbReference>
<dbReference type="PANTHER" id="PTHR43687">
    <property type="entry name" value="ADENYLYLSULFATE REDUCTASE, BETA SUBUNIT"/>
    <property type="match status" value="1"/>
</dbReference>
<gene>
    <name evidence="9" type="ORF">ESZ91_06480</name>
</gene>
<organism evidence="9 10">
    <name type="scientific">Candidatus Borkfalkia ceftriaxoniphila</name>
    <dbReference type="NCBI Taxonomy" id="2508949"/>
    <lineage>
        <taxon>Bacteria</taxon>
        <taxon>Bacillati</taxon>
        <taxon>Bacillota</taxon>
        <taxon>Clostridia</taxon>
        <taxon>Christensenellales</taxon>
        <taxon>Christensenellaceae</taxon>
        <taxon>Candidatus Borkfalkia</taxon>
    </lineage>
</organism>
<sequence length="296" mass="34413">MKILFVYYTGTYNTRFLTDLLILRLEEHGHICSRVEIERGVPPADTEGYDLIGFGYPIYGFNSPLPFNRYVNTLEIERGQKFFIYKNSGETFAMNNASSRILLRRMKRRGAAFAGEYHFVMPYNIHFAFDREFVREILDKDEKLARIMIDNLERGEISEIGSNFIYNVASAAVSVQKIGGCVNSFFYKVDKEKCVRCGLCVRNCPEKNIRLDRGKIKFGHRCDMCMRCSFFCPTNAVRIGFLEGWKVNGDYRLSEILEDTSPRAPYIDENSCGFYRCFIPYFARIDAEYAKKFKDD</sequence>
<evidence type="ECO:0000256" key="6">
    <source>
        <dbReference type="ARBA" id="ARBA00023004"/>
    </source>
</evidence>
<dbReference type="GO" id="GO:0046872">
    <property type="term" value="F:metal ion binding"/>
    <property type="evidence" value="ECO:0007669"/>
    <property type="project" value="UniProtKB-KW"/>
</dbReference>
<dbReference type="PANTHER" id="PTHR43687:SF6">
    <property type="entry name" value="L-ASPARTATE SEMIALDEHYDE SULFURTRANSFERASE IRON-SULFUR SUBUNIT"/>
    <property type="match status" value="1"/>
</dbReference>
<dbReference type="GO" id="GO:0051539">
    <property type="term" value="F:4 iron, 4 sulfur cluster binding"/>
    <property type="evidence" value="ECO:0007669"/>
    <property type="project" value="UniProtKB-KW"/>
</dbReference>
<dbReference type="Gene3D" id="3.40.50.360">
    <property type="match status" value="1"/>
</dbReference>
<evidence type="ECO:0000313" key="10">
    <source>
        <dbReference type="Proteomes" id="UP000291269"/>
    </source>
</evidence>
<feature type="domain" description="4Fe-4S ferredoxin-type" evidence="8">
    <location>
        <begin position="185"/>
        <end position="214"/>
    </location>
</feature>
<dbReference type="AlphaFoldDB" id="A0A4Q2KEZ4"/>
<dbReference type="PROSITE" id="PS00198">
    <property type="entry name" value="4FE4S_FER_1"/>
    <property type="match status" value="2"/>
</dbReference>
<dbReference type="Gene3D" id="3.30.70.20">
    <property type="match status" value="1"/>
</dbReference>
<comment type="caution">
    <text evidence="9">The sequence shown here is derived from an EMBL/GenBank/DDBJ whole genome shotgun (WGS) entry which is preliminary data.</text>
</comment>
<protein>
    <recommendedName>
        <fullName evidence="8">4Fe-4S ferredoxin-type domain-containing protein</fullName>
    </recommendedName>
</protein>
<evidence type="ECO:0000256" key="1">
    <source>
        <dbReference type="ARBA" id="ARBA00022448"/>
    </source>
</evidence>
<name>A0A4Q2KEZ4_9FIRM</name>
<dbReference type="InterPro" id="IPR050572">
    <property type="entry name" value="Fe-S_Ferredoxin"/>
</dbReference>
<dbReference type="SUPFAM" id="SSF52218">
    <property type="entry name" value="Flavoproteins"/>
    <property type="match status" value="1"/>
</dbReference>
<evidence type="ECO:0000256" key="7">
    <source>
        <dbReference type="ARBA" id="ARBA00023014"/>
    </source>
</evidence>